<evidence type="ECO:0000256" key="3">
    <source>
        <dbReference type="ARBA" id="ARBA00005043"/>
    </source>
</evidence>
<dbReference type="CDD" id="cd19494">
    <property type="entry name" value="Elp4"/>
    <property type="match status" value="1"/>
</dbReference>
<dbReference type="PANTHER" id="PTHR12896:SF1">
    <property type="entry name" value="ELONGATOR COMPLEX PROTEIN 4"/>
    <property type="match status" value="1"/>
</dbReference>
<dbReference type="Proteomes" id="UP001162090">
    <property type="component" value="Chromosome 16"/>
</dbReference>
<feature type="region of interest" description="Disordered" evidence="9">
    <location>
        <begin position="67"/>
        <end position="91"/>
    </location>
</feature>
<dbReference type="GO" id="GO:0005737">
    <property type="term" value="C:cytoplasm"/>
    <property type="evidence" value="ECO:0007669"/>
    <property type="project" value="UniProtKB-SubCell"/>
</dbReference>
<evidence type="ECO:0000256" key="2">
    <source>
        <dbReference type="ARBA" id="ARBA00004496"/>
    </source>
</evidence>
<evidence type="ECO:0000313" key="11">
    <source>
        <dbReference type="Proteomes" id="UP001162090"/>
    </source>
</evidence>
<evidence type="ECO:0000256" key="7">
    <source>
        <dbReference type="ARBA" id="ARBA00022694"/>
    </source>
</evidence>
<dbReference type="EMBL" id="OX365927">
    <property type="protein sequence ID" value="CAI4052976.1"/>
    <property type="molecule type" value="Genomic_DNA"/>
</dbReference>
<evidence type="ECO:0000256" key="6">
    <source>
        <dbReference type="ARBA" id="ARBA00022490"/>
    </source>
</evidence>
<evidence type="ECO:0000256" key="8">
    <source>
        <dbReference type="ARBA" id="ARBA00023242"/>
    </source>
</evidence>
<evidence type="ECO:0000256" key="1">
    <source>
        <dbReference type="ARBA" id="ARBA00004123"/>
    </source>
</evidence>
<accession>A0AA35J940</accession>
<evidence type="ECO:0000313" key="10">
    <source>
        <dbReference type="EMBL" id="CAI4052976.1"/>
    </source>
</evidence>
<dbReference type="GO" id="GO:0002098">
    <property type="term" value="P:tRNA wobble uridine modification"/>
    <property type="evidence" value="ECO:0007669"/>
    <property type="project" value="InterPro"/>
</dbReference>
<protein>
    <recommendedName>
        <fullName evidence="5">Elongator complex protein 4</fullName>
    </recommendedName>
</protein>
<dbReference type="Pfam" id="PF05625">
    <property type="entry name" value="PAXNEB"/>
    <property type="match status" value="1"/>
</dbReference>
<dbReference type="InterPro" id="IPR027417">
    <property type="entry name" value="P-loop_NTPase"/>
</dbReference>
<evidence type="ECO:0000256" key="9">
    <source>
        <dbReference type="SAM" id="MobiDB-lite"/>
    </source>
</evidence>
<feature type="region of interest" description="Disordered" evidence="9">
    <location>
        <begin position="1"/>
        <end position="45"/>
    </location>
</feature>
<dbReference type="Gene3D" id="3.40.50.300">
    <property type="entry name" value="P-loop containing nucleotide triphosphate hydrolases"/>
    <property type="match status" value="1"/>
</dbReference>
<reference evidence="10" key="1">
    <citation type="submission" date="2022-10" db="EMBL/GenBank/DDBJ databases">
        <authorList>
            <person name="Byrne P K."/>
        </authorList>
    </citation>
    <scope>NUCLEOTIDE SEQUENCE</scope>
    <source>
        <strain evidence="10">CBS7001</strain>
    </source>
</reference>
<evidence type="ECO:0000256" key="4">
    <source>
        <dbReference type="ARBA" id="ARBA00007573"/>
    </source>
</evidence>
<proteinExistence type="inferred from homology"/>
<keyword evidence="8" id="KW-0539">Nucleus</keyword>
<feature type="compositionally biased region" description="Basic and acidic residues" evidence="9">
    <location>
        <begin position="1"/>
        <end position="11"/>
    </location>
</feature>
<sequence length="467" mass="52329">MSFRKRGEVLNDRGSGLRGPLMRGPPRTPSMPSRGPHRTAPGSVSLPDTAERLMKLNIAEEPKRMDGLDSTHVGIRPSPATSQPTTSTGSGDLDNILGHMGLPLGNSLLVEEQTTTEFHSILSKLFAAQGIIHNRITDGSVDKTRNGDTHVIVLSLNQMFAKELPGIYKGSRKQVKKNLISEEESKVTVQNLNQTQRSTPSRYKDLKIAWKYKLADEKRMGSPDRGDTQQSSEYKDYNHQFEITSRLVPAPIASELTFIAPTQPISTILGQMEQIIKKNDKKLIRIVIPSLLHPAMYPPKMFASSEIIGLLHGIRSLVKKYDERVVLFASISIDIITPPLLVLLRNMFDSVIDLEPFNQGMAQFLERVYKSQPGKIQHGLVHILKLPVFTDRGEMRVLRSEWAFRNGRKKFEIEEWGIPVDDAEGSSNSDQPQPQSHSHSHSHPHSDSPNEISHNKPAKKTRISLEY</sequence>
<feature type="compositionally biased region" description="Low complexity" evidence="9">
    <location>
        <begin position="426"/>
        <end position="437"/>
    </location>
</feature>
<feature type="compositionally biased region" description="Basic residues" evidence="9">
    <location>
        <begin position="456"/>
        <end position="467"/>
    </location>
</feature>
<dbReference type="AlphaFoldDB" id="A0AA35J940"/>
<comment type="pathway">
    <text evidence="3">tRNA modification; 5-methoxycarbonylmethyl-2-thiouridine-tRNA biosynthesis.</text>
</comment>
<feature type="region of interest" description="Disordered" evidence="9">
    <location>
        <begin position="421"/>
        <end position="467"/>
    </location>
</feature>
<gene>
    <name evidence="10" type="primary">SUVC16G1800</name>
    <name evidence="10" type="ORF">SUVC_16G1800</name>
</gene>
<keyword evidence="7" id="KW-0819">tRNA processing</keyword>
<keyword evidence="6" id="KW-0963">Cytoplasm</keyword>
<name>A0AA35J940_SACUV</name>
<feature type="compositionally biased region" description="Low complexity" evidence="9">
    <location>
        <begin position="77"/>
        <end position="90"/>
    </location>
</feature>
<dbReference type="GO" id="GO:0033588">
    <property type="term" value="C:elongator holoenzyme complex"/>
    <property type="evidence" value="ECO:0007669"/>
    <property type="project" value="InterPro"/>
</dbReference>
<dbReference type="PANTHER" id="PTHR12896">
    <property type="entry name" value="PAX6 NEIGHBOR PROTEIN PAXNEB"/>
    <property type="match status" value="1"/>
</dbReference>
<dbReference type="InterPro" id="IPR008728">
    <property type="entry name" value="Elongator_complex_protein_4"/>
</dbReference>
<comment type="similarity">
    <text evidence="4">Belongs to the ELP4 family.</text>
</comment>
<evidence type="ECO:0000256" key="5">
    <source>
        <dbReference type="ARBA" id="ARBA00020265"/>
    </source>
</evidence>
<comment type="subcellular location">
    <subcellularLocation>
        <location evidence="2">Cytoplasm</location>
    </subcellularLocation>
    <subcellularLocation>
        <location evidence="1">Nucleus</location>
    </subcellularLocation>
</comment>
<organism evidence="10 11">
    <name type="scientific">Saccharomyces uvarum</name>
    <name type="common">Yeast</name>
    <name type="synonym">Saccharomyces bayanus var. uvarum</name>
    <dbReference type="NCBI Taxonomy" id="230603"/>
    <lineage>
        <taxon>Eukaryota</taxon>
        <taxon>Fungi</taxon>
        <taxon>Dikarya</taxon>
        <taxon>Ascomycota</taxon>
        <taxon>Saccharomycotina</taxon>
        <taxon>Saccharomycetes</taxon>
        <taxon>Saccharomycetales</taxon>
        <taxon>Saccharomycetaceae</taxon>
        <taxon>Saccharomyces</taxon>
    </lineage>
</organism>
<dbReference type="GO" id="GO:0008023">
    <property type="term" value="C:transcription elongation factor complex"/>
    <property type="evidence" value="ECO:0007669"/>
    <property type="project" value="TreeGrafter"/>
</dbReference>